<accession>X1N951</accession>
<keyword evidence="1" id="KW-0472">Membrane</keyword>
<keyword evidence="1" id="KW-1133">Transmembrane helix</keyword>
<evidence type="ECO:0000313" key="2">
    <source>
        <dbReference type="EMBL" id="GAI40143.1"/>
    </source>
</evidence>
<protein>
    <submittedName>
        <fullName evidence="2">Uncharacterized protein</fullName>
    </submittedName>
</protein>
<dbReference type="AlphaFoldDB" id="X1N951"/>
<name>X1N951_9ZZZZ</name>
<keyword evidence="1" id="KW-0812">Transmembrane</keyword>
<dbReference type="EMBL" id="BARV01032980">
    <property type="protein sequence ID" value="GAI40143.1"/>
    <property type="molecule type" value="Genomic_DNA"/>
</dbReference>
<evidence type="ECO:0000256" key="1">
    <source>
        <dbReference type="SAM" id="Phobius"/>
    </source>
</evidence>
<proteinExistence type="predicted"/>
<gene>
    <name evidence="2" type="ORF">S06H3_51910</name>
</gene>
<reference evidence="2" key="1">
    <citation type="journal article" date="2014" name="Front. Microbiol.">
        <title>High frequency of phylogenetically diverse reductive dehalogenase-homologous genes in deep subseafloor sedimentary metagenomes.</title>
        <authorList>
            <person name="Kawai M."/>
            <person name="Futagami T."/>
            <person name="Toyoda A."/>
            <person name="Takaki Y."/>
            <person name="Nishi S."/>
            <person name="Hori S."/>
            <person name="Arai W."/>
            <person name="Tsubouchi T."/>
            <person name="Morono Y."/>
            <person name="Uchiyama I."/>
            <person name="Ito T."/>
            <person name="Fujiyama A."/>
            <person name="Inagaki F."/>
            <person name="Takami H."/>
        </authorList>
    </citation>
    <scope>NUCLEOTIDE SEQUENCE</scope>
    <source>
        <strain evidence="2">Expedition CK06-06</strain>
    </source>
</reference>
<feature type="transmembrane region" description="Helical" evidence="1">
    <location>
        <begin position="6"/>
        <end position="28"/>
    </location>
</feature>
<organism evidence="2">
    <name type="scientific">marine sediment metagenome</name>
    <dbReference type="NCBI Taxonomy" id="412755"/>
    <lineage>
        <taxon>unclassified sequences</taxon>
        <taxon>metagenomes</taxon>
        <taxon>ecological metagenomes</taxon>
    </lineage>
</organism>
<sequence length="50" mass="5688">MFFRKILLWVLVIGMFLNFFLIGALAVYPDKDITLFVHVSPGGTTDMMAH</sequence>
<comment type="caution">
    <text evidence="2">The sequence shown here is derived from an EMBL/GenBank/DDBJ whole genome shotgun (WGS) entry which is preliminary data.</text>
</comment>